<evidence type="ECO:0000256" key="1">
    <source>
        <dbReference type="SAM" id="MobiDB-lite"/>
    </source>
</evidence>
<gene>
    <name evidence="2" type="ORF">ZEAMMB73_Zm00001d049284</name>
</gene>
<dbReference type="EMBL" id="CM000780">
    <property type="protein sequence ID" value="AQK49986.1"/>
    <property type="molecule type" value="Genomic_DNA"/>
</dbReference>
<reference evidence="2" key="1">
    <citation type="submission" date="2015-12" db="EMBL/GenBank/DDBJ databases">
        <title>Update maize B73 reference genome by single molecule sequencing technologies.</title>
        <authorList>
            <consortium name="Maize Genome Sequencing Project"/>
            <person name="Ware D."/>
        </authorList>
    </citation>
    <scope>NUCLEOTIDE SEQUENCE</scope>
    <source>
        <tissue evidence="2">Seedling</tissue>
    </source>
</reference>
<proteinExistence type="predicted"/>
<protein>
    <submittedName>
        <fullName evidence="2">Uncharacterized protein</fullName>
    </submittedName>
</protein>
<feature type="region of interest" description="Disordered" evidence="1">
    <location>
        <begin position="16"/>
        <end position="77"/>
    </location>
</feature>
<feature type="compositionally biased region" description="Polar residues" evidence="1">
    <location>
        <begin position="26"/>
        <end position="56"/>
    </location>
</feature>
<dbReference type="STRING" id="4577.A0A1D6PTM6"/>
<accession>A0A1D6PTM6</accession>
<name>A0A1D6PTM6_MAIZE</name>
<dbReference type="InParanoid" id="A0A1D6PTM6"/>
<sequence length="77" mass="8745">MNNAISDKSRWSFRRRSTRHRVLKNSDISEPETLSSSKAKADITPSNNVYTSTYSYASEKPLQQDKPDEEGSPILII</sequence>
<organism evidence="2">
    <name type="scientific">Zea mays</name>
    <name type="common">Maize</name>
    <dbReference type="NCBI Taxonomy" id="4577"/>
    <lineage>
        <taxon>Eukaryota</taxon>
        <taxon>Viridiplantae</taxon>
        <taxon>Streptophyta</taxon>
        <taxon>Embryophyta</taxon>
        <taxon>Tracheophyta</taxon>
        <taxon>Spermatophyta</taxon>
        <taxon>Magnoliopsida</taxon>
        <taxon>Liliopsida</taxon>
        <taxon>Poales</taxon>
        <taxon>Poaceae</taxon>
        <taxon>PACMAD clade</taxon>
        <taxon>Panicoideae</taxon>
        <taxon>Andropogonodae</taxon>
        <taxon>Andropogoneae</taxon>
        <taxon>Tripsacinae</taxon>
        <taxon>Zea</taxon>
    </lineage>
</organism>
<evidence type="ECO:0000313" key="2">
    <source>
        <dbReference type="EMBL" id="AQK49986.1"/>
    </source>
</evidence>
<dbReference type="AlphaFoldDB" id="A0A1D6PTM6"/>